<dbReference type="InterPro" id="IPR029066">
    <property type="entry name" value="PLP-binding_barrel"/>
</dbReference>
<dbReference type="GO" id="GO:0008836">
    <property type="term" value="F:diaminopimelate decarboxylase activity"/>
    <property type="evidence" value="ECO:0007669"/>
    <property type="project" value="InterPro"/>
</dbReference>
<proteinExistence type="inferred from homology"/>
<evidence type="ECO:0000256" key="4">
    <source>
        <dbReference type="ARBA" id="ARBA00023239"/>
    </source>
</evidence>
<dbReference type="CDD" id="cd06828">
    <property type="entry name" value="PLPDE_III_DapDC"/>
    <property type="match status" value="1"/>
</dbReference>
<protein>
    <recommendedName>
        <fullName evidence="5">Orn/DAP/Arg decarboxylase 2 N-terminal domain-containing protein</fullName>
    </recommendedName>
</protein>
<evidence type="ECO:0000259" key="5">
    <source>
        <dbReference type="Pfam" id="PF02784"/>
    </source>
</evidence>
<sequence length="404" mass="45579">MKYLNKSFSIESVKAEYLAKKFGTPIYCYSYKKLKTNIINFKNNFKSFNPLICFSVKSNTNVNLLRQIRKLGCGADVVSIGELMKALKAGVNTKKIVFSGVGKTTEELNYAINKNILLINAESKSEVIEIEKIAKSKKKIVNIGIRLNPNTDAKTINQISTGKKEDKFGLTEKTFIELAKYTKNSKYINLKCLSVHIGSQIVNNLPYEKMLKVIDRVIKKSNHKFEFVDLGGGIGIAYHNKTKKLNYKKYSISISKFLKNHNSKIIFEPGRSIIGDTGILISKIIYIKKTKSKDFIILDSAMNDLMRPALYGSNHKIIPVIKKGGSSKKTYEFVGPICESTDKFLTSKNFQKLKEKDLIIICDVGAYGMSLSSNYNVRPNPIEILIKGSKINIIKKRQKLIDLI</sequence>
<evidence type="ECO:0000313" key="6">
    <source>
        <dbReference type="EMBL" id="SVA63397.1"/>
    </source>
</evidence>
<keyword evidence="3" id="KW-0663">Pyridoxal phosphate</keyword>
<dbReference type="NCBIfam" id="TIGR01048">
    <property type="entry name" value="lysA"/>
    <property type="match status" value="1"/>
</dbReference>
<feature type="domain" description="Orn/DAP/Arg decarboxylase 2 N-terminal" evidence="5">
    <location>
        <begin position="33"/>
        <end position="274"/>
    </location>
</feature>
<dbReference type="AlphaFoldDB" id="A0A381XGW7"/>
<dbReference type="PRINTS" id="PR01181">
    <property type="entry name" value="DAPDCRBXLASE"/>
</dbReference>
<dbReference type="Pfam" id="PF02784">
    <property type="entry name" value="Orn_Arg_deC_N"/>
    <property type="match status" value="1"/>
</dbReference>
<keyword evidence="4" id="KW-0456">Lyase</keyword>
<evidence type="ECO:0000256" key="2">
    <source>
        <dbReference type="ARBA" id="ARBA00022793"/>
    </source>
</evidence>
<keyword evidence="2" id="KW-0210">Decarboxylase</keyword>
<name>A0A381XGW7_9ZZZZ</name>
<gene>
    <name evidence="6" type="ORF">METZ01_LOCUS116251</name>
</gene>
<dbReference type="InterPro" id="IPR000183">
    <property type="entry name" value="Orn/DAP/Arg_de-COase"/>
</dbReference>
<dbReference type="InterPro" id="IPR009006">
    <property type="entry name" value="Ala_racemase/Decarboxylase_C"/>
</dbReference>
<evidence type="ECO:0000256" key="3">
    <source>
        <dbReference type="ARBA" id="ARBA00022898"/>
    </source>
</evidence>
<dbReference type="InterPro" id="IPR002986">
    <property type="entry name" value="DAP_deCOOHase_LysA"/>
</dbReference>
<dbReference type="FunFam" id="3.20.20.10:FF:000003">
    <property type="entry name" value="Diaminopimelate decarboxylase"/>
    <property type="match status" value="1"/>
</dbReference>
<evidence type="ECO:0000256" key="1">
    <source>
        <dbReference type="ARBA" id="ARBA00001933"/>
    </source>
</evidence>
<dbReference type="SUPFAM" id="SSF51419">
    <property type="entry name" value="PLP-binding barrel"/>
    <property type="match status" value="1"/>
</dbReference>
<dbReference type="InterPro" id="IPR022644">
    <property type="entry name" value="De-COase2_N"/>
</dbReference>
<accession>A0A381XGW7</accession>
<dbReference type="EMBL" id="UINC01014964">
    <property type="protein sequence ID" value="SVA63397.1"/>
    <property type="molecule type" value="Genomic_DNA"/>
</dbReference>
<comment type="cofactor">
    <cofactor evidence="1">
        <name>pyridoxal 5'-phosphate</name>
        <dbReference type="ChEBI" id="CHEBI:597326"/>
    </cofactor>
</comment>
<dbReference type="HAMAP" id="MF_02120">
    <property type="entry name" value="LysA"/>
    <property type="match status" value="1"/>
</dbReference>
<dbReference type="PRINTS" id="PR01179">
    <property type="entry name" value="ODADCRBXLASE"/>
</dbReference>
<dbReference type="SUPFAM" id="SSF50621">
    <property type="entry name" value="Alanine racemase C-terminal domain-like"/>
    <property type="match status" value="1"/>
</dbReference>
<reference evidence="6" key="1">
    <citation type="submission" date="2018-05" db="EMBL/GenBank/DDBJ databases">
        <authorList>
            <person name="Lanie J.A."/>
            <person name="Ng W.-L."/>
            <person name="Kazmierczak K.M."/>
            <person name="Andrzejewski T.M."/>
            <person name="Davidsen T.M."/>
            <person name="Wayne K.J."/>
            <person name="Tettelin H."/>
            <person name="Glass J.I."/>
            <person name="Rusch D."/>
            <person name="Podicherti R."/>
            <person name="Tsui H.-C.T."/>
            <person name="Winkler M.E."/>
        </authorList>
    </citation>
    <scope>NUCLEOTIDE SEQUENCE</scope>
</reference>
<dbReference type="PANTHER" id="PTHR43727">
    <property type="entry name" value="DIAMINOPIMELATE DECARBOXYLASE"/>
    <property type="match status" value="1"/>
</dbReference>
<dbReference type="Gene3D" id="3.20.20.10">
    <property type="entry name" value="Alanine racemase"/>
    <property type="match status" value="1"/>
</dbReference>
<dbReference type="GO" id="GO:0009089">
    <property type="term" value="P:lysine biosynthetic process via diaminopimelate"/>
    <property type="evidence" value="ECO:0007669"/>
    <property type="project" value="InterPro"/>
</dbReference>
<dbReference type="Gene3D" id="2.40.37.10">
    <property type="entry name" value="Lyase, Ornithine Decarboxylase, Chain A, domain 1"/>
    <property type="match status" value="1"/>
</dbReference>
<dbReference type="PANTHER" id="PTHR43727:SF2">
    <property type="entry name" value="GROUP IV DECARBOXYLASE"/>
    <property type="match status" value="1"/>
</dbReference>
<organism evidence="6">
    <name type="scientific">marine metagenome</name>
    <dbReference type="NCBI Taxonomy" id="408172"/>
    <lineage>
        <taxon>unclassified sequences</taxon>
        <taxon>metagenomes</taxon>
        <taxon>ecological metagenomes</taxon>
    </lineage>
</organism>